<proteinExistence type="predicted"/>
<reference evidence="2" key="1">
    <citation type="submission" date="2017-12" db="EMBL/GenBank/DDBJ databases">
        <authorList>
            <consortium name="DOE Joint Genome Institute"/>
            <person name="Mondo S.J."/>
            <person name="Kjaerbolling I."/>
            <person name="Vesth T.C."/>
            <person name="Frisvad J.C."/>
            <person name="Nybo J.L."/>
            <person name="Theobald S."/>
            <person name="Kuo A."/>
            <person name="Bowyer P."/>
            <person name="Matsuda Y."/>
            <person name="Lyhne E.K."/>
            <person name="Kogle M.E."/>
            <person name="Clum A."/>
            <person name="Lipzen A."/>
            <person name="Salamov A."/>
            <person name="Ngan C.Y."/>
            <person name="Daum C."/>
            <person name="Chiniquy J."/>
            <person name="Barry K."/>
            <person name="LaButti K."/>
            <person name="Haridas S."/>
            <person name="Simmons B.A."/>
            <person name="Magnuson J.K."/>
            <person name="Mortensen U.H."/>
            <person name="Larsen T.O."/>
            <person name="Grigoriev I.V."/>
            <person name="Baker S.E."/>
            <person name="Andersen M.R."/>
            <person name="Nordberg H.P."/>
            <person name="Cantor M.N."/>
            <person name="Hua S.X."/>
        </authorList>
    </citation>
    <scope>NUCLEOTIDE SEQUENCE [LARGE SCALE GENOMIC DNA]</scope>
    <source>
        <strain evidence="2">IBT 19404</strain>
    </source>
</reference>
<evidence type="ECO:0000313" key="1">
    <source>
        <dbReference type="EMBL" id="PLN76765.1"/>
    </source>
</evidence>
<dbReference type="Proteomes" id="UP000235023">
    <property type="component" value="Unassembled WGS sequence"/>
</dbReference>
<keyword evidence="2" id="KW-1185">Reference proteome</keyword>
<dbReference type="AlphaFoldDB" id="A0A2J5HIG0"/>
<dbReference type="EMBL" id="KZ559610">
    <property type="protein sequence ID" value="PLN76765.1"/>
    <property type="molecule type" value="Genomic_DNA"/>
</dbReference>
<organism evidence="1 2">
    <name type="scientific">Aspergillus taichungensis</name>
    <dbReference type="NCBI Taxonomy" id="482145"/>
    <lineage>
        <taxon>Eukaryota</taxon>
        <taxon>Fungi</taxon>
        <taxon>Dikarya</taxon>
        <taxon>Ascomycota</taxon>
        <taxon>Pezizomycotina</taxon>
        <taxon>Eurotiomycetes</taxon>
        <taxon>Eurotiomycetidae</taxon>
        <taxon>Eurotiales</taxon>
        <taxon>Aspergillaceae</taxon>
        <taxon>Aspergillus</taxon>
        <taxon>Aspergillus subgen. Circumdati</taxon>
    </lineage>
</organism>
<evidence type="ECO:0000313" key="2">
    <source>
        <dbReference type="Proteomes" id="UP000235023"/>
    </source>
</evidence>
<name>A0A2J5HIG0_9EURO</name>
<gene>
    <name evidence="1" type="ORF">BDW42DRAFT_178020</name>
</gene>
<accession>A0A2J5HIG0</accession>
<sequence>MLPSPHQLIHQANRASSLYFVGFQSPISPKHRIISTCSKMKLLFLLLALFVSVVIARPLPDASVPAPVCVMPGWFCSPDIGLNCCDGTRCLVLLDNIGGVCVRGNATSVPDTQA</sequence>
<protein>
    <submittedName>
        <fullName evidence="1">Uncharacterized protein</fullName>
    </submittedName>
</protein>